<keyword evidence="2" id="KW-1133">Transmembrane helix</keyword>
<gene>
    <name evidence="3" type="ORF">OCU04_010883</name>
</gene>
<protein>
    <recommendedName>
        <fullName evidence="5">Alpha-xenorhabdolysin family binary toxin subunit A</fullName>
    </recommendedName>
</protein>
<proteinExistence type="predicted"/>
<dbReference type="OrthoDB" id="4961018at2759"/>
<evidence type="ECO:0000313" key="3">
    <source>
        <dbReference type="EMBL" id="KAJ8060569.1"/>
    </source>
</evidence>
<dbReference type="AlphaFoldDB" id="A0A9X0AD13"/>
<feature type="transmembrane region" description="Helical" evidence="2">
    <location>
        <begin position="293"/>
        <end position="317"/>
    </location>
</feature>
<evidence type="ECO:0008006" key="5">
    <source>
        <dbReference type="Google" id="ProtNLM"/>
    </source>
</evidence>
<comment type="caution">
    <text evidence="3">The sequence shown here is derived from an EMBL/GenBank/DDBJ whole genome shotgun (WGS) entry which is preliminary data.</text>
</comment>
<reference evidence="3" key="1">
    <citation type="submission" date="2022-11" db="EMBL/GenBank/DDBJ databases">
        <title>Genome Resource of Sclerotinia nivalis Strain SnTB1, a Plant Pathogen Isolated from American Ginseng.</title>
        <authorList>
            <person name="Fan S."/>
        </authorList>
    </citation>
    <scope>NUCLEOTIDE SEQUENCE</scope>
    <source>
        <strain evidence="3">SnTB1</strain>
    </source>
</reference>
<name>A0A9X0AD13_9HELO</name>
<evidence type="ECO:0000256" key="2">
    <source>
        <dbReference type="SAM" id="Phobius"/>
    </source>
</evidence>
<keyword evidence="1" id="KW-0175">Coiled coil</keyword>
<keyword evidence="2" id="KW-0812">Transmembrane</keyword>
<keyword evidence="2" id="KW-0472">Membrane</keyword>
<dbReference type="EMBL" id="JAPEIS010000013">
    <property type="protein sequence ID" value="KAJ8060569.1"/>
    <property type="molecule type" value="Genomic_DNA"/>
</dbReference>
<evidence type="ECO:0000313" key="4">
    <source>
        <dbReference type="Proteomes" id="UP001152300"/>
    </source>
</evidence>
<sequence length="421" mass="47828">MNTAPPAYTVKISPSSWEEINQKLEDLIGNNRTLDAVINAAEQLSATEIEILVDGAEDHWPLETEEQIKEYSIGTGKTLSSEEGKARLAEEGNQATQVAREIERAFITLHLRVAEIDNIHRTRFTPDLLRLQQQYHENLRESRNLAVDISILARSKLNNLNLKRFIVSLIVCVDFDDMTIKMCGDDTISINTRKTTIGLFISNVSRFEESAHGIRNRYKNLSHDFSSLVTSFSDWAKDKEGRLTEQIEILQQELEALEKQLAMIQEKLEMYWSRLSDGIQMAANIAMSAPKGALFALIGGLIFATATLSSIAALYVLEMRVELQIHQKTRQKNDLKFQLETIRRARSELKDVSLVRFGTVIQGLSSSWDDLMKDAKIIQEWLEKGADASKRPEYMQMNLNQRVSKFSALAVYLENYARAIV</sequence>
<organism evidence="3 4">
    <name type="scientific">Sclerotinia nivalis</name>
    <dbReference type="NCBI Taxonomy" id="352851"/>
    <lineage>
        <taxon>Eukaryota</taxon>
        <taxon>Fungi</taxon>
        <taxon>Dikarya</taxon>
        <taxon>Ascomycota</taxon>
        <taxon>Pezizomycotina</taxon>
        <taxon>Leotiomycetes</taxon>
        <taxon>Helotiales</taxon>
        <taxon>Sclerotiniaceae</taxon>
        <taxon>Sclerotinia</taxon>
    </lineage>
</organism>
<evidence type="ECO:0000256" key="1">
    <source>
        <dbReference type="SAM" id="Coils"/>
    </source>
</evidence>
<keyword evidence="4" id="KW-1185">Reference proteome</keyword>
<dbReference type="Gene3D" id="1.20.1170.10">
    <property type="match status" value="1"/>
</dbReference>
<dbReference type="Proteomes" id="UP001152300">
    <property type="component" value="Unassembled WGS sequence"/>
</dbReference>
<feature type="coiled-coil region" evidence="1">
    <location>
        <begin position="240"/>
        <end position="267"/>
    </location>
</feature>
<dbReference type="SUPFAM" id="SSF58100">
    <property type="entry name" value="Bacterial hemolysins"/>
    <property type="match status" value="1"/>
</dbReference>
<accession>A0A9X0AD13</accession>